<dbReference type="EMBL" id="ML977161">
    <property type="protein sequence ID" value="KAF1985597.1"/>
    <property type="molecule type" value="Genomic_DNA"/>
</dbReference>
<protein>
    <submittedName>
        <fullName evidence="1">Uncharacterized protein</fullName>
    </submittedName>
</protein>
<dbReference type="OrthoDB" id="4360026at2759"/>
<name>A0A6G1GXS7_9PEZI</name>
<gene>
    <name evidence="1" type="ORF">K402DRAFT_413180</name>
</gene>
<accession>A0A6G1GXS7</accession>
<dbReference type="AlphaFoldDB" id="A0A6G1GXS7"/>
<sequence>MSNVIPDMVSPEEFPYCIWHPDVATEETYRQLQTRYPQLRYHVGRACAVAGYAALYEELDLLPEVSIAEEARENGSKYIFDSIVSAPSRYAIMNDYSRTVDETQLRQTFLNGDTCVRSMLDLKRTLSGRLILGPGHRQFDITEDFLIDDCDQDSPSPRPREAVLLLYSGVGKPFYA</sequence>
<evidence type="ECO:0000313" key="2">
    <source>
        <dbReference type="Proteomes" id="UP000800041"/>
    </source>
</evidence>
<reference evidence="1" key="1">
    <citation type="journal article" date="2020" name="Stud. Mycol.">
        <title>101 Dothideomycetes genomes: a test case for predicting lifestyles and emergence of pathogens.</title>
        <authorList>
            <person name="Haridas S."/>
            <person name="Albert R."/>
            <person name="Binder M."/>
            <person name="Bloem J."/>
            <person name="Labutti K."/>
            <person name="Salamov A."/>
            <person name="Andreopoulos B."/>
            <person name="Baker S."/>
            <person name="Barry K."/>
            <person name="Bills G."/>
            <person name="Bluhm B."/>
            <person name="Cannon C."/>
            <person name="Castanera R."/>
            <person name="Culley D."/>
            <person name="Daum C."/>
            <person name="Ezra D."/>
            <person name="Gonzalez J."/>
            <person name="Henrissat B."/>
            <person name="Kuo A."/>
            <person name="Liang C."/>
            <person name="Lipzen A."/>
            <person name="Lutzoni F."/>
            <person name="Magnuson J."/>
            <person name="Mondo S."/>
            <person name="Nolan M."/>
            <person name="Ohm R."/>
            <person name="Pangilinan J."/>
            <person name="Park H.-J."/>
            <person name="Ramirez L."/>
            <person name="Alfaro M."/>
            <person name="Sun H."/>
            <person name="Tritt A."/>
            <person name="Yoshinaga Y."/>
            <person name="Zwiers L.-H."/>
            <person name="Turgeon B."/>
            <person name="Goodwin S."/>
            <person name="Spatafora J."/>
            <person name="Crous P."/>
            <person name="Grigoriev I."/>
        </authorList>
    </citation>
    <scope>NUCLEOTIDE SEQUENCE</scope>
    <source>
        <strain evidence="1">CBS 113979</strain>
    </source>
</reference>
<evidence type="ECO:0000313" key="1">
    <source>
        <dbReference type="EMBL" id="KAF1985597.1"/>
    </source>
</evidence>
<keyword evidence="2" id="KW-1185">Reference proteome</keyword>
<organism evidence="1 2">
    <name type="scientific">Aulographum hederae CBS 113979</name>
    <dbReference type="NCBI Taxonomy" id="1176131"/>
    <lineage>
        <taxon>Eukaryota</taxon>
        <taxon>Fungi</taxon>
        <taxon>Dikarya</taxon>
        <taxon>Ascomycota</taxon>
        <taxon>Pezizomycotina</taxon>
        <taxon>Dothideomycetes</taxon>
        <taxon>Pleosporomycetidae</taxon>
        <taxon>Aulographales</taxon>
        <taxon>Aulographaceae</taxon>
    </lineage>
</organism>
<dbReference type="Proteomes" id="UP000800041">
    <property type="component" value="Unassembled WGS sequence"/>
</dbReference>
<proteinExistence type="predicted"/>